<proteinExistence type="predicted"/>
<dbReference type="InParanoid" id="A0A7M7QLY7"/>
<dbReference type="GeneID" id="116417925"/>
<sequence length="411" mass="46933">MEEVLSIQSPVVFDESVAHYEIHAHRPYTLSNFNKSDEIRIGIQHQDLCVLPSRSSLHICGKLQKPDGTAIEGTRFVNNAICHLFEEIRYELNAVEIDRCKNVGLTSLMKGFVSFSPSQSSVIENAGWLDIAETQRLDDNGYFDVSIPLGMILGFAEDYRKIVVNAKHELILTRSNSDVNSIVQTQVVAAGANVYEDYQVEITKIEWLMPYVLLSDKHKIKLLNHLKKDRPVTMSFRSWELYEYPLLPSTSKHVWTVKTANQLEKPRVVILGFQTNRKGRKTANASRFDHCNISNVTLFQNSQHYPYGNLNLNITNNQYALLYDMYANFQNAYYKKEVEPMLKKVDYLSYAPLVVIDCSKQNESLKQASVDVRLELEARANIPVGTSAYCLILHDRIVEYNPMSGDVKKIV</sequence>
<accession>A0A7M7QLY7</accession>
<protein>
    <recommendedName>
        <fullName evidence="1">Double jelly roll-like domain-containing protein</fullName>
    </recommendedName>
</protein>
<dbReference type="EnsemblMetazoa" id="XM_031933100">
    <property type="protein sequence ID" value="XP_031788960"/>
    <property type="gene ID" value="LOC116417925"/>
</dbReference>
<dbReference type="KEGG" id="nvi:116417925"/>
<keyword evidence="3" id="KW-1185">Reference proteome</keyword>
<reference evidence="2" key="1">
    <citation type="submission" date="2021-01" db="UniProtKB">
        <authorList>
            <consortium name="EnsemblMetazoa"/>
        </authorList>
    </citation>
    <scope>IDENTIFICATION</scope>
</reference>
<dbReference type="Proteomes" id="UP000002358">
    <property type="component" value="Unassembled WGS sequence"/>
</dbReference>
<evidence type="ECO:0000313" key="2">
    <source>
        <dbReference type="EnsemblMetazoa" id="XP_031788960"/>
    </source>
</evidence>
<evidence type="ECO:0000259" key="1">
    <source>
        <dbReference type="Pfam" id="PF21738"/>
    </source>
</evidence>
<dbReference type="AlphaFoldDB" id="A0A7M7QLY7"/>
<dbReference type="OrthoDB" id="7658705at2759"/>
<dbReference type="PANTHER" id="PTHR36159:SF1">
    <property type="entry name" value="RETROVIRUS-RELATED POL POLYPROTEIN FROM TRANSPOSON 412-LIKE PROTEIN"/>
    <property type="match status" value="1"/>
</dbReference>
<dbReference type="Pfam" id="PF21738">
    <property type="entry name" value="DJR-like_dom"/>
    <property type="match status" value="1"/>
</dbReference>
<dbReference type="RefSeq" id="XP_031788960.1">
    <property type="nucleotide sequence ID" value="XM_031933100.1"/>
</dbReference>
<dbReference type="InterPro" id="IPR049512">
    <property type="entry name" value="DJR-like_dom"/>
</dbReference>
<name>A0A7M7QLY7_NASVI</name>
<organism evidence="2 3">
    <name type="scientific">Nasonia vitripennis</name>
    <name type="common">Parasitic wasp</name>
    <dbReference type="NCBI Taxonomy" id="7425"/>
    <lineage>
        <taxon>Eukaryota</taxon>
        <taxon>Metazoa</taxon>
        <taxon>Ecdysozoa</taxon>
        <taxon>Arthropoda</taxon>
        <taxon>Hexapoda</taxon>
        <taxon>Insecta</taxon>
        <taxon>Pterygota</taxon>
        <taxon>Neoptera</taxon>
        <taxon>Endopterygota</taxon>
        <taxon>Hymenoptera</taxon>
        <taxon>Apocrita</taxon>
        <taxon>Proctotrupomorpha</taxon>
        <taxon>Chalcidoidea</taxon>
        <taxon>Pteromalidae</taxon>
        <taxon>Pteromalinae</taxon>
        <taxon>Nasonia</taxon>
    </lineage>
</organism>
<feature type="domain" description="Double jelly roll-like" evidence="1">
    <location>
        <begin position="76"/>
        <end position="398"/>
    </location>
</feature>
<dbReference type="PANTHER" id="PTHR36159">
    <property type="entry name" value="PROTEIN CBG23766"/>
    <property type="match status" value="1"/>
</dbReference>
<evidence type="ECO:0000313" key="3">
    <source>
        <dbReference type="Proteomes" id="UP000002358"/>
    </source>
</evidence>